<reference evidence="2 3" key="1">
    <citation type="submission" date="2013-12" db="EMBL/GenBank/DDBJ databases">
        <authorList>
            <person name="Cubeta M."/>
            <person name="Pakala S."/>
            <person name="Fedorova N."/>
            <person name="Thomas E."/>
            <person name="Dean R."/>
            <person name="Jabaji S."/>
            <person name="Neate S."/>
            <person name="Toda T."/>
            <person name="Tavantzis S."/>
            <person name="Vilgalys R."/>
            <person name="Bharathan N."/>
            <person name="Pakala S."/>
            <person name="Losada L.S."/>
            <person name="Zafar N."/>
            <person name="Nierman W."/>
        </authorList>
    </citation>
    <scope>NUCLEOTIDE SEQUENCE [LARGE SCALE GENOMIC DNA]</scope>
    <source>
        <strain evidence="2 3">123E</strain>
    </source>
</reference>
<dbReference type="OrthoDB" id="3158892at2759"/>
<gene>
    <name evidence="2" type="ORF">V565_046720</name>
</gene>
<dbReference type="Gene3D" id="3.40.50.300">
    <property type="entry name" value="P-loop containing nucleotide triphosphate hydrolases"/>
    <property type="match status" value="1"/>
</dbReference>
<organism evidence="2 3">
    <name type="scientific">Rhizoctonia solani 123E</name>
    <dbReference type="NCBI Taxonomy" id="1423351"/>
    <lineage>
        <taxon>Eukaryota</taxon>
        <taxon>Fungi</taxon>
        <taxon>Dikarya</taxon>
        <taxon>Basidiomycota</taxon>
        <taxon>Agaricomycotina</taxon>
        <taxon>Agaricomycetes</taxon>
        <taxon>Cantharellales</taxon>
        <taxon>Ceratobasidiaceae</taxon>
        <taxon>Rhizoctonia</taxon>
    </lineage>
</organism>
<dbReference type="AlphaFoldDB" id="A0A074S692"/>
<dbReference type="HOGENOM" id="CLU_000401_1_0_1"/>
<accession>A0A074S692</accession>
<dbReference type="InterPro" id="IPR027417">
    <property type="entry name" value="P-loop_NTPase"/>
</dbReference>
<name>A0A074S692_9AGAM</name>
<comment type="caution">
    <text evidence="2">The sequence shown here is derived from an EMBL/GenBank/DDBJ whole genome shotgun (WGS) entry which is preliminary data.</text>
</comment>
<evidence type="ECO:0000256" key="1">
    <source>
        <dbReference type="SAM" id="MobiDB-lite"/>
    </source>
</evidence>
<proteinExistence type="predicted"/>
<dbReference type="STRING" id="1423351.A0A074S692"/>
<protein>
    <submittedName>
        <fullName evidence="2">Uncharacterized protein</fullName>
    </submittedName>
</protein>
<sequence length="1159" mass="128717">MGCLDNNSAALIMGQDSENGCSHSLPPGLYLALLPNELEKSIKGVYIVYWPEATTWDDGAISLAIRHNRTTFMRYLTKMTDQIVGLISSSQARALNVKNSGSNNNSSTEQTTEYYTNLSSFELVQSDDSGETGIISVHPGFNISIQPDLVPEKSRVCLISGERNVGLLVVEHESQSRGFNHHHIYPFTIDKRDTSLCGAAGAAESQPKIDIQHKFEFGLRRDRSIEFIHLIRDKCLLVISERGRTRVYVQDNLMIDHAINTTHGKRTLSHDSMGGSQCHFALDEGTRLFAIVHGKKGDQKLSTYVFDESFSELRSWNSPISLRGWYSKQTTVTKICFIPGLEEVCLADTSGRMHIYSLTKQQFCKGHLQIERLVFDMLPNPDPSSLLLIVPGETPSSSQVLQAIQWESLRTEQLVAGAFVAELAPSDGLRIVSSLGTNIMHLISFSRGSRTITGPTLNTTQTGVSLFQHAGLEEPCNSLLDCHLDVWSRYPVVAPEGMTLPPRNREPKELMLVSPVPLTKAQSYFSGLMSKLVAPKLSEASLLSLAVLDSAEDELHCHPGSSKVSQFSLGAYIQELLCLVPLHLMVTKGSQLYFMYEGIWSPSHAMPSDGDIAHITDTLSLGWYEPLIRFHSPSKPVRIVSSIGDRGVGKTYSLDHLANTSFGACGDRHSQGVWLSCTSTNDYLLVALDFKGVHLMESNNETSTLMGLFSAAISNLVILRENFTVTYYSGRIIAGLLSFAKFMNPGDSPVLFNSTLTIIVKDASDPNSNVAIKEFSCELQKHIEHTDERNVVPSLHHGGIQVIPWPVINTTDFYAMFTHLHKLLLKGQPAHPSGSVFLHALKIMMAKIKAHDWAPLDQSLATYRAKKLLGRLPSALSHGRDELGSLRNMQTNEYLCVGHDRVNLTFWVPTLGNTNPEVSTGETLNEQSLFMKQLVDSYGTDLEHRQRTRDSDYVKTIQKRIHKILEQRLELVQQWAMANTEPFPQDNQHICEFLQKLAMAKTAMRNATLICASQCNQCMLLCLNVLHHAGEHDCWTNHICIFDCDLSRPAERREPCGLPAGHKERHMCHGALSDPTISRLPKSGSGVTHKEPNLALMPHPCALKVIEGLRKKLLQETRARQTIEKTIRDLGELSSHSGMSEEPKTTSQSLNLHPSPGSL</sequence>
<evidence type="ECO:0000313" key="2">
    <source>
        <dbReference type="EMBL" id="KEP52363.1"/>
    </source>
</evidence>
<dbReference type="EMBL" id="AZST01000110">
    <property type="protein sequence ID" value="KEP52363.1"/>
    <property type="molecule type" value="Genomic_DNA"/>
</dbReference>
<evidence type="ECO:0000313" key="3">
    <source>
        <dbReference type="Proteomes" id="UP000027456"/>
    </source>
</evidence>
<keyword evidence="3" id="KW-1185">Reference proteome</keyword>
<feature type="region of interest" description="Disordered" evidence="1">
    <location>
        <begin position="1125"/>
        <end position="1159"/>
    </location>
</feature>
<feature type="compositionally biased region" description="Polar residues" evidence="1">
    <location>
        <begin position="1145"/>
        <end position="1159"/>
    </location>
</feature>
<dbReference type="Proteomes" id="UP000027456">
    <property type="component" value="Unassembled WGS sequence"/>
</dbReference>